<dbReference type="RefSeq" id="WP_105415296.1">
    <property type="nucleotide sequence ID" value="NZ_PUIO01000015.1"/>
</dbReference>
<sequence>MAGQDAPKGIGEAGEKLWRAIEDRWELRPDELRILEDACREADLIDTLNLEATVADFIVKGSQGQPVINPLISELRQHRSTLASLLKQLKLPDETDTAESRSTQARAAVNARWNKRGA</sequence>
<dbReference type="EMBL" id="PUIO01000015">
    <property type="protein sequence ID" value="PQP24153.1"/>
    <property type="molecule type" value="Genomic_DNA"/>
</dbReference>
<proteinExistence type="predicted"/>
<dbReference type="AlphaFoldDB" id="A0A2S8JB19"/>
<evidence type="ECO:0000313" key="2">
    <source>
        <dbReference type="EMBL" id="PQP24153.1"/>
    </source>
</evidence>
<accession>A0A2S8JB19</accession>
<protein>
    <recommendedName>
        <fullName evidence="4">Terminase small subunit</fullName>
    </recommendedName>
</protein>
<organism evidence="2 3">
    <name type="scientific">Rhodococcus opacus</name>
    <name type="common">Nocardia opaca</name>
    <dbReference type="NCBI Taxonomy" id="37919"/>
    <lineage>
        <taxon>Bacteria</taxon>
        <taxon>Bacillati</taxon>
        <taxon>Actinomycetota</taxon>
        <taxon>Actinomycetes</taxon>
        <taxon>Mycobacteriales</taxon>
        <taxon>Nocardiaceae</taxon>
        <taxon>Rhodococcus</taxon>
    </lineage>
</organism>
<reference evidence="3" key="1">
    <citation type="submission" date="2018-02" db="EMBL/GenBank/DDBJ databases">
        <title>Draft genome sequencing of Rhodococcus opacus KU647198.</title>
        <authorList>
            <person name="Zheng B.-X."/>
        </authorList>
    </citation>
    <scope>NUCLEOTIDE SEQUENCE [LARGE SCALE GENOMIC DNA]</scope>
    <source>
        <strain evidence="3">04-OD7</strain>
    </source>
</reference>
<gene>
    <name evidence="2" type="ORF">C5613_14835</name>
</gene>
<evidence type="ECO:0008006" key="4">
    <source>
        <dbReference type="Google" id="ProtNLM"/>
    </source>
</evidence>
<evidence type="ECO:0000256" key="1">
    <source>
        <dbReference type="SAM" id="MobiDB-lite"/>
    </source>
</evidence>
<name>A0A2S8JB19_RHOOP</name>
<evidence type="ECO:0000313" key="3">
    <source>
        <dbReference type="Proteomes" id="UP000239290"/>
    </source>
</evidence>
<comment type="caution">
    <text evidence="2">The sequence shown here is derived from an EMBL/GenBank/DDBJ whole genome shotgun (WGS) entry which is preliminary data.</text>
</comment>
<feature type="region of interest" description="Disordered" evidence="1">
    <location>
        <begin position="93"/>
        <end position="118"/>
    </location>
</feature>
<dbReference type="Proteomes" id="UP000239290">
    <property type="component" value="Unassembled WGS sequence"/>
</dbReference>